<evidence type="ECO:0000256" key="9">
    <source>
        <dbReference type="ARBA" id="ARBA00023028"/>
    </source>
</evidence>
<feature type="repeat" description="ANK" evidence="12">
    <location>
        <begin position="981"/>
        <end position="1013"/>
    </location>
</feature>
<accession>A0A4Y2SG23</accession>
<dbReference type="Pfam" id="PF13857">
    <property type="entry name" value="Ank_5"/>
    <property type="match status" value="1"/>
</dbReference>
<evidence type="ECO:0000256" key="2">
    <source>
        <dbReference type="ARBA" id="ARBA00004613"/>
    </source>
</evidence>
<evidence type="ECO:0000256" key="6">
    <source>
        <dbReference type="ARBA" id="ARBA00022656"/>
    </source>
</evidence>
<dbReference type="EMBL" id="BGPR01021683">
    <property type="protein sequence ID" value="GBN87194.1"/>
    <property type="molecule type" value="Genomic_DNA"/>
</dbReference>
<keyword evidence="8" id="KW-0677">Repeat</keyword>
<evidence type="ECO:0000256" key="3">
    <source>
        <dbReference type="ARBA" id="ARBA00022483"/>
    </source>
</evidence>
<evidence type="ECO:0000256" key="12">
    <source>
        <dbReference type="PROSITE-ProRule" id="PRU00023"/>
    </source>
</evidence>
<dbReference type="InterPro" id="IPR036770">
    <property type="entry name" value="Ankyrin_rpt-contain_sf"/>
</dbReference>
<evidence type="ECO:0000256" key="4">
    <source>
        <dbReference type="ARBA" id="ARBA00022525"/>
    </source>
</evidence>
<keyword evidence="11" id="KW-0472">Membrane</keyword>
<keyword evidence="7" id="KW-0528">Neurotoxin</keyword>
<keyword evidence="3" id="KW-0268">Exocytosis</keyword>
<feature type="repeat" description="ANK" evidence="12">
    <location>
        <begin position="590"/>
        <end position="622"/>
    </location>
</feature>
<dbReference type="Pfam" id="PF13424">
    <property type="entry name" value="TPR_12"/>
    <property type="match status" value="1"/>
</dbReference>
<dbReference type="PANTHER" id="PTHR24171">
    <property type="entry name" value="ANKYRIN REPEAT DOMAIN-CONTAINING PROTEIN 39-RELATED"/>
    <property type="match status" value="1"/>
</dbReference>
<keyword evidence="6" id="KW-0800">Toxin</keyword>
<keyword evidence="4" id="KW-0964">Secreted</keyword>
<evidence type="ECO:0000313" key="13">
    <source>
        <dbReference type="EMBL" id="GBN87194.1"/>
    </source>
</evidence>
<name>A0A4Y2SG23_ARAVE</name>
<feature type="repeat" description="ANK" evidence="12">
    <location>
        <begin position="623"/>
        <end position="645"/>
    </location>
</feature>
<dbReference type="PRINTS" id="PR01415">
    <property type="entry name" value="ANKYRIN"/>
</dbReference>
<evidence type="ECO:0000256" key="7">
    <source>
        <dbReference type="ARBA" id="ARBA00022699"/>
    </source>
</evidence>
<feature type="repeat" description="ANK" evidence="12">
    <location>
        <begin position="505"/>
        <end position="537"/>
    </location>
</feature>
<dbReference type="PROSITE" id="PS50297">
    <property type="entry name" value="ANK_REP_REGION"/>
    <property type="match status" value="6"/>
</dbReference>
<evidence type="ECO:0000256" key="1">
    <source>
        <dbReference type="ARBA" id="ARBA00004175"/>
    </source>
</evidence>
<sequence length="1339" mass="154199">MAFKSTEFDFEVRLQQSLDAICRKRNGIQAIKVLNILSYFSSHDVPIDIFTTIMSTAELKTAIEHLKQFLLIDSSNKNNFINVNKLVQKGVRALLREAKNEIPILREAAELLLQIGKHSEKFDFVIDHGICVWLHMHNYDELLRKASALPRYIIACLIQQSKYKEANSFAWEALELLKTVMEGDSTELLRLEFQFASLLEMSGKYKEAVRILMPLFLRNVKDVELKNGIFRCTISVMKKLQDMLQYEEVLPIYEKLLSDQIMAKISNEETLTVWHYYAILLAKLEKYEDSVEILKEILSQRNFPLKFENILSIKISIIKVYLEGMQYSKALDIYTELLTEKTDILKENQTDILKTKRNVISLLQKIGKYKEAIKMSKELISEYENTFDKDHPEISSIQTDLALAYYAQNEYQKAAEIFNVIHKKQKEIPIKTTNESSASMVSEKTCEVNYEGDFRVFNDALMNKSKAELSNLTNVETMHSVVDSNFAQIYALIQGGFDINCKDSMGNTLLHYAAKSQNICVIRLLLKFGSLYNAKNKEGKIPSQLTNNNDIKTLFSLVSKLFVHVKSGNIDEVNKCIEQERSIVNAKNNKGYHPLHWAASNGYTSILKILLEAGANPTYVSNKGNTPLHTAASKGFCRIAEVLLQSVKYDNLNDFINAQTCGTRTTALHVAAENKFMYIVRTLLRYGAIFSIKNIAGKTPLELSEDQTQANPLKILQELFQDAENGNSDIIQKLQNIILEEHPSIFNACNEQGWSLTQVLILNKHKRITYESLQILKAPYKLKPWESLEGKLKQNESFKYFAKLQLEFSQTYIPMLQSVSNHCIPDINTIPWKTVKEGSYFLGNAYKLVKCYQDYYPTTIYDANILQISNVLKELQFESEHISSGYTEEAYGGRVKCFVSKGQGTKYYNILHSNFNKDVRYFIDLIEINIDIPTVRFLQLITVQLQSLYSNALFKAIQNKNLSDVEKYLKKNGTIVNLELKGLTPLSYCVEQGDIKIAKLLLENGADVIQKTAEGDTLLHIATSKRYKTIVELLLKYTPAHKLNDYINCRKLNGDTSLHIAAKNGYALIAKSLLKFRATYCLRNNKGKTPLDLAAKHYDTSHLLQLTHQCFQHAQNGNLELNKILHSAAVEELQAITNAQNEQGHTLLDIIERKWNKMISEKLLQTMYKYRRIEHQQPILYIKNTYEYYREAAWQFYKNSNLYKSRLQYMSRHYPFDLQTNNSPWNILKEGSMYLYNAHRFVEECKLYSEYANNRNVLKIIKTLEELEFDPKHISWGHIDDQKVKSFISLGKGALYYKMLSSNLKNDIEDFMHFVEKNIYDSVENLLSVLSLSCRSLKA</sequence>
<dbReference type="Gene3D" id="1.25.40.20">
    <property type="entry name" value="Ankyrin repeat-containing domain"/>
    <property type="match status" value="4"/>
</dbReference>
<feature type="repeat" description="ANK" evidence="12">
    <location>
        <begin position="1053"/>
        <end position="1085"/>
    </location>
</feature>
<dbReference type="PROSITE" id="PS50088">
    <property type="entry name" value="ANK_REPEAT"/>
    <property type="match status" value="6"/>
</dbReference>
<keyword evidence="5" id="KW-1052">Target cell membrane</keyword>
<dbReference type="Pfam" id="PF12796">
    <property type="entry name" value="Ank_2"/>
    <property type="match status" value="2"/>
</dbReference>
<dbReference type="InterPro" id="IPR002110">
    <property type="entry name" value="Ankyrin_rpt"/>
</dbReference>
<comment type="caution">
    <text evidence="13">The sequence shown here is derived from an EMBL/GenBank/DDBJ whole genome shotgun (WGS) entry which is preliminary data.</text>
</comment>
<reference evidence="13 15" key="1">
    <citation type="journal article" date="2019" name="Sci. Rep.">
        <title>Orb-weaving spider Araneus ventricosus genome elucidates the spidroin gene catalogue.</title>
        <authorList>
            <person name="Kono N."/>
            <person name="Nakamura H."/>
            <person name="Ohtoshi R."/>
            <person name="Moran D.A.P."/>
            <person name="Shinohara A."/>
            <person name="Yoshida Y."/>
            <person name="Fujiwara M."/>
            <person name="Mori M."/>
            <person name="Tomita M."/>
            <person name="Arakawa K."/>
        </authorList>
    </citation>
    <scope>NUCLEOTIDE SEQUENCE [LARGE SCALE GENOMIC DNA]</scope>
</reference>
<dbReference type="Pfam" id="PF00023">
    <property type="entry name" value="Ank"/>
    <property type="match status" value="2"/>
</dbReference>
<keyword evidence="15" id="KW-1185">Reference proteome</keyword>
<comment type="subcellular location">
    <subcellularLocation>
        <location evidence="2">Secreted</location>
    </subcellularLocation>
    <subcellularLocation>
        <location evidence="1">Target cell membrane</location>
    </subcellularLocation>
</comment>
<dbReference type="SUPFAM" id="SSF48403">
    <property type="entry name" value="Ankyrin repeat"/>
    <property type="match status" value="2"/>
</dbReference>
<dbReference type="InterPro" id="IPR011990">
    <property type="entry name" value="TPR-like_helical_dom_sf"/>
</dbReference>
<proteinExistence type="predicted"/>
<dbReference type="GO" id="GO:0005576">
    <property type="term" value="C:extracellular region"/>
    <property type="evidence" value="ECO:0007669"/>
    <property type="project" value="UniProtKB-SubCell"/>
</dbReference>
<dbReference type="Gene3D" id="1.25.40.10">
    <property type="entry name" value="Tetratricopeptide repeat domain"/>
    <property type="match status" value="2"/>
</dbReference>
<keyword evidence="10 12" id="KW-0040">ANK repeat</keyword>
<dbReference type="GO" id="GO:0006887">
    <property type="term" value="P:exocytosis"/>
    <property type="evidence" value="ECO:0007669"/>
    <property type="project" value="UniProtKB-KW"/>
</dbReference>
<protein>
    <submittedName>
        <fullName evidence="13">Tankyrase</fullName>
    </submittedName>
</protein>
<dbReference type="Proteomes" id="UP000499080">
    <property type="component" value="Unassembled WGS sequence"/>
</dbReference>
<gene>
    <name evidence="13" type="primary">Tnks_2</name>
    <name evidence="14" type="synonym">Tnks_0</name>
    <name evidence="13" type="ORF">AVEN_180497_1</name>
    <name evidence="14" type="ORF">AVEN_209351_1</name>
</gene>
<evidence type="ECO:0000256" key="11">
    <source>
        <dbReference type="ARBA" id="ARBA00023298"/>
    </source>
</evidence>
<keyword evidence="11" id="KW-1053">Target membrane</keyword>
<feature type="repeat" description="ANK" evidence="12">
    <location>
        <begin position="663"/>
        <end position="695"/>
    </location>
</feature>
<organism evidence="13 15">
    <name type="scientific">Araneus ventricosus</name>
    <name type="common">Orbweaver spider</name>
    <name type="synonym">Epeira ventricosa</name>
    <dbReference type="NCBI Taxonomy" id="182803"/>
    <lineage>
        <taxon>Eukaryota</taxon>
        <taxon>Metazoa</taxon>
        <taxon>Ecdysozoa</taxon>
        <taxon>Arthropoda</taxon>
        <taxon>Chelicerata</taxon>
        <taxon>Arachnida</taxon>
        <taxon>Araneae</taxon>
        <taxon>Araneomorphae</taxon>
        <taxon>Entelegynae</taxon>
        <taxon>Araneoidea</taxon>
        <taxon>Araneidae</taxon>
        <taxon>Araneus</taxon>
    </lineage>
</organism>
<evidence type="ECO:0000313" key="15">
    <source>
        <dbReference type="Proteomes" id="UP000499080"/>
    </source>
</evidence>
<keyword evidence="9" id="KW-0638">Presynaptic neurotoxin</keyword>
<dbReference type="GO" id="GO:0044231">
    <property type="term" value="C:host cell presynaptic membrane"/>
    <property type="evidence" value="ECO:0007669"/>
    <property type="project" value="UniProtKB-KW"/>
</dbReference>
<dbReference type="OrthoDB" id="6435917at2759"/>
<evidence type="ECO:0000256" key="10">
    <source>
        <dbReference type="ARBA" id="ARBA00023043"/>
    </source>
</evidence>
<dbReference type="GO" id="GO:0044218">
    <property type="term" value="C:other organism cell membrane"/>
    <property type="evidence" value="ECO:0007669"/>
    <property type="project" value="UniProtKB-KW"/>
</dbReference>
<dbReference type="SMART" id="SM00248">
    <property type="entry name" value="ANK"/>
    <property type="match status" value="8"/>
</dbReference>
<evidence type="ECO:0000313" key="14">
    <source>
        <dbReference type="EMBL" id="GBN87197.1"/>
    </source>
</evidence>
<evidence type="ECO:0000256" key="5">
    <source>
        <dbReference type="ARBA" id="ARBA00022537"/>
    </source>
</evidence>
<dbReference type="SUPFAM" id="SSF48452">
    <property type="entry name" value="TPR-like"/>
    <property type="match status" value="2"/>
</dbReference>
<dbReference type="GO" id="GO:0090729">
    <property type="term" value="F:toxin activity"/>
    <property type="evidence" value="ECO:0007669"/>
    <property type="project" value="UniProtKB-KW"/>
</dbReference>
<evidence type="ECO:0000256" key="8">
    <source>
        <dbReference type="ARBA" id="ARBA00022737"/>
    </source>
</evidence>
<dbReference type="EMBL" id="BGPR01021684">
    <property type="protein sequence ID" value="GBN87197.1"/>
    <property type="molecule type" value="Genomic_DNA"/>
</dbReference>